<dbReference type="InterPro" id="IPR002156">
    <property type="entry name" value="RNaseH_domain"/>
</dbReference>
<evidence type="ECO:0000313" key="3">
    <source>
        <dbReference type="Proteomes" id="UP000593572"/>
    </source>
</evidence>
<sequence length="252" mass="29106">YGAESETLLHALKDCPTSRTVLSIGGWSRSFISKNYDHCTVWLEDLMRIIDKRAMTDLMTTLWNCWNNRNNYIFRGQEEEAQQIWERASNLNKEFRICNMLKEPLLSNNIVEKKWKKPPKGLIKINFDATVGENRIGYGTIIRDEEGFVLGGGGSFKEFRLSVEEAECMAFEESINVAIRLKLKEHVLFETDHVGLVNRLNNLDNDVTVIGVRIKECKVAFNFFKSAKLIWTERSCNNVAHLLCKKMYSEAK</sequence>
<keyword evidence="3" id="KW-1185">Reference proteome</keyword>
<accession>A0A7J8MQ34</accession>
<dbReference type="PANTHER" id="PTHR47074">
    <property type="entry name" value="BNAC02G40300D PROTEIN"/>
    <property type="match status" value="1"/>
</dbReference>
<dbReference type="Proteomes" id="UP000593572">
    <property type="component" value="Unassembled WGS sequence"/>
</dbReference>
<dbReference type="Gene3D" id="3.30.420.10">
    <property type="entry name" value="Ribonuclease H-like superfamily/Ribonuclease H"/>
    <property type="match status" value="1"/>
</dbReference>
<dbReference type="GO" id="GO:0003676">
    <property type="term" value="F:nucleic acid binding"/>
    <property type="evidence" value="ECO:0007669"/>
    <property type="project" value="InterPro"/>
</dbReference>
<dbReference type="InterPro" id="IPR044730">
    <property type="entry name" value="RNase_H-like_dom_plant"/>
</dbReference>
<dbReference type="GO" id="GO:0004523">
    <property type="term" value="F:RNA-DNA hybrid ribonuclease activity"/>
    <property type="evidence" value="ECO:0007669"/>
    <property type="project" value="InterPro"/>
</dbReference>
<name>A0A7J8MQ34_9ROSI</name>
<feature type="non-terminal residue" evidence="2">
    <location>
        <position position="1"/>
    </location>
</feature>
<dbReference type="AlphaFoldDB" id="A0A7J8MQ34"/>
<dbReference type="Pfam" id="PF13456">
    <property type="entry name" value="RVT_3"/>
    <property type="match status" value="1"/>
</dbReference>
<proteinExistence type="predicted"/>
<dbReference type="CDD" id="cd06222">
    <property type="entry name" value="RNase_H_like"/>
    <property type="match status" value="1"/>
</dbReference>
<reference evidence="2 3" key="1">
    <citation type="journal article" date="2019" name="Genome Biol. Evol.">
        <title>Insights into the evolution of the New World diploid cottons (Gossypium, subgenus Houzingenia) based on genome sequencing.</title>
        <authorList>
            <person name="Grover C.E."/>
            <person name="Arick M.A. 2nd"/>
            <person name="Thrash A."/>
            <person name="Conover J.L."/>
            <person name="Sanders W.S."/>
            <person name="Peterson D.G."/>
            <person name="Frelichowski J.E."/>
            <person name="Scheffler J.A."/>
            <person name="Scheffler B.E."/>
            <person name="Wendel J.F."/>
        </authorList>
    </citation>
    <scope>NUCLEOTIDE SEQUENCE [LARGE SCALE GENOMIC DNA]</scope>
    <source>
        <strain evidence="2">157</strain>
        <tissue evidence="2">Leaf</tissue>
    </source>
</reference>
<dbReference type="InterPro" id="IPR036397">
    <property type="entry name" value="RNaseH_sf"/>
</dbReference>
<dbReference type="InterPro" id="IPR052929">
    <property type="entry name" value="RNase_H-like_EbsB-rel"/>
</dbReference>
<feature type="domain" description="RNase H type-1" evidence="1">
    <location>
        <begin position="126"/>
        <end position="246"/>
    </location>
</feature>
<dbReference type="EMBL" id="JABEZX010000009">
    <property type="protein sequence ID" value="MBA0566828.1"/>
    <property type="molecule type" value="Genomic_DNA"/>
</dbReference>
<protein>
    <recommendedName>
        <fullName evidence="1">RNase H type-1 domain-containing protein</fullName>
    </recommendedName>
</protein>
<gene>
    <name evidence="2" type="ORF">Golob_011607</name>
</gene>
<comment type="caution">
    <text evidence="2">The sequence shown here is derived from an EMBL/GenBank/DDBJ whole genome shotgun (WGS) entry which is preliminary data.</text>
</comment>
<evidence type="ECO:0000259" key="1">
    <source>
        <dbReference type="Pfam" id="PF13456"/>
    </source>
</evidence>
<feature type="non-terminal residue" evidence="2">
    <location>
        <position position="252"/>
    </location>
</feature>
<dbReference type="PANTHER" id="PTHR47074:SF48">
    <property type="entry name" value="POLYNUCLEOTIDYL TRANSFERASE, RIBONUCLEASE H-LIKE SUPERFAMILY PROTEIN"/>
    <property type="match status" value="1"/>
</dbReference>
<organism evidence="2 3">
    <name type="scientific">Gossypium lobatum</name>
    <dbReference type="NCBI Taxonomy" id="34289"/>
    <lineage>
        <taxon>Eukaryota</taxon>
        <taxon>Viridiplantae</taxon>
        <taxon>Streptophyta</taxon>
        <taxon>Embryophyta</taxon>
        <taxon>Tracheophyta</taxon>
        <taxon>Spermatophyta</taxon>
        <taxon>Magnoliopsida</taxon>
        <taxon>eudicotyledons</taxon>
        <taxon>Gunneridae</taxon>
        <taxon>Pentapetalae</taxon>
        <taxon>rosids</taxon>
        <taxon>malvids</taxon>
        <taxon>Malvales</taxon>
        <taxon>Malvaceae</taxon>
        <taxon>Malvoideae</taxon>
        <taxon>Gossypium</taxon>
    </lineage>
</organism>
<evidence type="ECO:0000313" key="2">
    <source>
        <dbReference type="EMBL" id="MBA0566828.1"/>
    </source>
</evidence>